<accession>A0A642EXF0</accession>
<evidence type="ECO:0000313" key="2">
    <source>
        <dbReference type="Proteomes" id="UP000460666"/>
    </source>
</evidence>
<gene>
    <name evidence="1" type="ORF">F2Z89_21820</name>
</gene>
<sequence>MTEIKRGLSKKLGGTFAGVERESDRNQTKIERKTALTLLMQLERDLFQGRKEQSFGFEKTCYLETKGLI</sequence>
<proteinExistence type="predicted"/>
<dbReference type="EMBL" id="VWCJ01000026">
    <property type="protein sequence ID" value="KAA4991233.1"/>
    <property type="molecule type" value="Genomic_DNA"/>
</dbReference>
<dbReference type="Proteomes" id="UP000460666">
    <property type="component" value="Unassembled WGS sequence"/>
</dbReference>
<dbReference type="AlphaFoldDB" id="A0A642EXF0"/>
<name>A0A642EXF0_BACFG</name>
<organism evidence="1 2">
    <name type="scientific">Bacteroides fragilis</name>
    <dbReference type="NCBI Taxonomy" id="817"/>
    <lineage>
        <taxon>Bacteria</taxon>
        <taxon>Pseudomonadati</taxon>
        <taxon>Bacteroidota</taxon>
        <taxon>Bacteroidia</taxon>
        <taxon>Bacteroidales</taxon>
        <taxon>Bacteroidaceae</taxon>
        <taxon>Bacteroides</taxon>
    </lineage>
</organism>
<protein>
    <submittedName>
        <fullName evidence="1">Uncharacterized protein</fullName>
    </submittedName>
</protein>
<reference evidence="1 2" key="1">
    <citation type="journal article" date="2019" name="Nat. Med.">
        <title>A library of human gut bacterial isolates paired with longitudinal multiomics data enables mechanistic microbiome research.</title>
        <authorList>
            <person name="Poyet M."/>
            <person name="Groussin M."/>
            <person name="Gibbons S.M."/>
            <person name="Avila-Pacheco J."/>
            <person name="Jiang X."/>
            <person name="Kearney S.M."/>
            <person name="Perrotta A.R."/>
            <person name="Berdy B."/>
            <person name="Zhao S."/>
            <person name="Lieberman T.D."/>
            <person name="Swanson P.K."/>
            <person name="Smith M."/>
            <person name="Roesemann S."/>
            <person name="Alexander J.E."/>
            <person name="Rich S.A."/>
            <person name="Livny J."/>
            <person name="Vlamakis H."/>
            <person name="Clish C."/>
            <person name="Bullock K."/>
            <person name="Deik A."/>
            <person name="Scott J."/>
            <person name="Pierce K.A."/>
            <person name="Xavier R.J."/>
            <person name="Alm E.J."/>
        </authorList>
    </citation>
    <scope>NUCLEOTIDE SEQUENCE [LARGE SCALE GENOMIC DNA]</scope>
    <source>
        <strain evidence="1 2">BIOML-A46</strain>
    </source>
</reference>
<comment type="caution">
    <text evidence="1">The sequence shown here is derived from an EMBL/GenBank/DDBJ whole genome shotgun (WGS) entry which is preliminary data.</text>
</comment>
<evidence type="ECO:0000313" key="1">
    <source>
        <dbReference type="EMBL" id="KAA4991233.1"/>
    </source>
</evidence>